<evidence type="ECO:0000256" key="5">
    <source>
        <dbReference type="RuleBase" id="RU000356"/>
    </source>
</evidence>
<evidence type="ECO:0000256" key="1">
    <source>
        <dbReference type="ARBA" id="ARBA00008705"/>
    </source>
</evidence>
<evidence type="ECO:0000313" key="7">
    <source>
        <dbReference type="Proteomes" id="UP000252040"/>
    </source>
</evidence>
<keyword evidence="3" id="KW-0479">Metal-binding</keyword>
<dbReference type="Gene3D" id="1.10.490.10">
    <property type="entry name" value="Globins"/>
    <property type="match status" value="1"/>
</dbReference>
<comment type="similarity">
    <text evidence="1 5">Belongs to the globin family.</text>
</comment>
<dbReference type="InterPro" id="IPR000971">
    <property type="entry name" value="Globin"/>
</dbReference>
<evidence type="ECO:0000259" key="6">
    <source>
        <dbReference type="Pfam" id="PF00042"/>
    </source>
</evidence>
<keyword evidence="2 5" id="KW-0349">Heme</keyword>
<dbReference type="SUPFAM" id="SSF46458">
    <property type="entry name" value="Globin-like"/>
    <property type="match status" value="1"/>
</dbReference>
<keyword evidence="7" id="KW-1185">Reference proteome</keyword>
<keyword evidence="4" id="KW-0408">Iron</keyword>
<feature type="domain" description="Globin" evidence="6">
    <location>
        <begin position="28"/>
        <end position="76"/>
    </location>
</feature>
<keyword evidence="5" id="KW-0561">Oxygen transport</keyword>
<accession>A0A341BZA3</accession>
<proteinExistence type="inferred from homology"/>
<dbReference type="STRING" id="1706337.A0A341BZA3"/>
<dbReference type="Pfam" id="PF00042">
    <property type="entry name" value="Globin"/>
    <property type="match status" value="1"/>
</dbReference>
<dbReference type="GO" id="GO:0020037">
    <property type="term" value="F:heme binding"/>
    <property type="evidence" value="ECO:0007669"/>
    <property type="project" value="InterPro"/>
</dbReference>
<keyword evidence="5" id="KW-0813">Transport</keyword>
<evidence type="ECO:0000313" key="8">
    <source>
        <dbReference type="RefSeq" id="XP_024607012.1"/>
    </source>
</evidence>
<dbReference type="InterPro" id="IPR009050">
    <property type="entry name" value="Globin-like_sf"/>
</dbReference>
<reference evidence="8" key="1">
    <citation type="submission" date="2025-08" db="UniProtKB">
        <authorList>
            <consortium name="RefSeq"/>
        </authorList>
    </citation>
    <scope>IDENTIFICATION</scope>
    <source>
        <tissue evidence="8">Meat</tissue>
    </source>
</reference>
<dbReference type="Proteomes" id="UP000252040">
    <property type="component" value="Unplaced"/>
</dbReference>
<dbReference type="KEGG" id="nasi:112403646"/>
<dbReference type="InParanoid" id="A0A341BZA3"/>
<name>A0A341BZA3_NEOAA</name>
<evidence type="ECO:0000256" key="4">
    <source>
        <dbReference type="ARBA" id="ARBA00023004"/>
    </source>
</evidence>
<dbReference type="AlphaFoldDB" id="A0A341BZA3"/>
<sequence>MIVVFVPLQTATFRICLHKSANGSDLLLPRLLTVYPRTKAYFKALGSHPDKVQLLSHGPHILEAVGMTVRHVDNLHAGYAWPHQLPTAVQCPILLQGKFTVEILTEWDEFLMGLAVLRRSSRHRGLIYLLFQLVFLALNQCSPEIRLPTFKLLTEAAVPLPQ</sequence>
<evidence type="ECO:0000256" key="3">
    <source>
        <dbReference type="ARBA" id="ARBA00022723"/>
    </source>
</evidence>
<dbReference type="InterPro" id="IPR012292">
    <property type="entry name" value="Globin/Proto"/>
</dbReference>
<evidence type="ECO:0000256" key="2">
    <source>
        <dbReference type="ARBA" id="ARBA00022617"/>
    </source>
</evidence>
<dbReference type="GO" id="GO:0046872">
    <property type="term" value="F:metal ion binding"/>
    <property type="evidence" value="ECO:0007669"/>
    <property type="project" value="UniProtKB-KW"/>
</dbReference>
<organism evidence="7 8">
    <name type="scientific">Neophocaena asiaeorientalis asiaeorientalis</name>
    <name type="common">Yangtze finless porpoise</name>
    <name type="synonym">Neophocaena phocaenoides subsp. asiaeorientalis</name>
    <dbReference type="NCBI Taxonomy" id="1706337"/>
    <lineage>
        <taxon>Eukaryota</taxon>
        <taxon>Metazoa</taxon>
        <taxon>Chordata</taxon>
        <taxon>Craniata</taxon>
        <taxon>Vertebrata</taxon>
        <taxon>Euteleostomi</taxon>
        <taxon>Mammalia</taxon>
        <taxon>Eutheria</taxon>
        <taxon>Laurasiatheria</taxon>
        <taxon>Artiodactyla</taxon>
        <taxon>Whippomorpha</taxon>
        <taxon>Cetacea</taxon>
        <taxon>Odontoceti</taxon>
        <taxon>Phocoenidae</taxon>
        <taxon>Neophocaena</taxon>
    </lineage>
</organism>
<protein>
    <submittedName>
        <fullName evidence="8">Hemoglobin subunit mu-like</fullName>
    </submittedName>
</protein>
<dbReference type="GeneID" id="112403646"/>
<gene>
    <name evidence="8" type="primary">LOC112403646</name>
</gene>
<dbReference type="GO" id="GO:0019825">
    <property type="term" value="F:oxygen binding"/>
    <property type="evidence" value="ECO:0007669"/>
    <property type="project" value="InterPro"/>
</dbReference>
<dbReference type="GO" id="GO:0005344">
    <property type="term" value="F:oxygen carrier activity"/>
    <property type="evidence" value="ECO:0007669"/>
    <property type="project" value="UniProtKB-KW"/>
</dbReference>
<dbReference type="RefSeq" id="XP_024607012.1">
    <property type="nucleotide sequence ID" value="XM_024751244.1"/>
</dbReference>